<comment type="caution">
    <text evidence="2">The sequence shown here is derived from an EMBL/GenBank/DDBJ whole genome shotgun (WGS) entry which is preliminary data.</text>
</comment>
<proteinExistence type="predicted"/>
<dbReference type="InterPro" id="IPR000073">
    <property type="entry name" value="AB_hydrolase_1"/>
</dbReference>
<dbReference type="Pfam" id="PF00561">
    <property type="entry name" value="Abhydrolase_1"/>
    <property type="match status" value="1"/>
</dbReference>
<organism evidence="2 3">
    <name type="scientific">Litoribacillus peritrichatus</name>
    <dbReference type="NCBI Taxonomy" id="718191"/>
    <lineage>
        <taxon>Bacteria</taxon>
        <taxon>Pseudomonadati</taxon>
        <taxon>Pseudomonadota</taxon>
        <taxon>Gammaproteobacteria</taxon>
        <taxon>Oceanospirillales</taxon>
        <taxon>Oceanospirillaceae</taxon>
        <taxon>Litoribacillus</taxon>
    </lineage>
</organism>
<dbReference type="Proteomes" id="UP001501565">
    <property type="component" value="Unassembled WGS sequence"/>
</dbReference>
<dbReference type="EMBL" id="BAABBN010000007">
    <property type="protein sequence ID" value="GAA3926302.1"/>
    <property type="molecule type" value="Genomic_DNA"/>
</dbReference>
<name>A0ABP7MQD9_9GAMM</name>
<dbReference type="PANTHER" id="PTHR36837:SF2">
    <property type="entry name" value="POLY(3-HYDROXYALKANOATE) POLYMERASE SUBUNIT PHAC"/>
    <property type="match status" value="1"/>
</dbReference>
<dbReference type="InterPro" id="IPR029058">
    <property type="entry name" value="AB_hydrolase_fold"/>
</dbReference>
<dbReference type="InterPro" id="IPR051321">
    <property type="entry name" value="PHA/PHB_synthase"/>
</dbReference>
<reference evidence="3" key="1">
    <citation type="journal article" date="2019" name="Int. J. Syst. Evol. Microbiol.">
        <title>The Global Catalogue of Microorganisms (GCM) 10K type strain sequencing project: providing services to taxonomists for standard genome sequencing and annotation.</title>
        <authorList>
            <consortium name="The Broad Institute Genomics Platform"/>
            <consortium name="The Broad Institute Genome Sequencing Center for Infectious Disease"/>
            <person name="Wu L."/>
            <person name="Ma J."/>
        </authorList>
    </citation>
    <scope>NUCLEOTIDE SEQUENCE [LARGE SCALE GENOMIC DNA]</scope>
    <source>
        <strain evidence="3">JCM 17551</strain>
    </source>
</reference>
<evidence type="ECO:0000259" key="1">
    <source>
        <dbReference type="Pfam" id="PF00561"/>
    </source>
</evidence>
<gene>
    <name evidence="2" type="ORF">GCM10022277_22950</name>
</gene>
<keyword evidence="3" id="KW-1185">Reference proteome</keyword>
<evidence type="ECO:0000313" key="3">
    <source>
        <dbReference type="Proteomes" id="UP001501565"/>
    </source>
</evidence>
<keyword evidence="2" id="KW-0378">Hydrolase</keyword>
<protein>
    <submittedName>
        <fullName evidence="2">Alpha/beta fold hydrolase</fullName>
    </submittedName>
</protein>
<dbReference type="PANTHER" id="PTHR36837">
    <property type="entry name" value="POLY(3-HYDROXYALKANOATE) POLYMERASE SUBUNIT PHAC"/>
    <property type="match status" value="1"/>
</dbReference>
<feature type="domain" description="AB hydrolase-1" evidence="1">
    <location>
        <begin position="109"/>
        <end position="346"/>
    </location>
</feature>
<accession>A0ABP7MQD9</accession>
<dbReference type="GO" id="GO:0016787">
    <property type="term" value="F:hydrolase activity"/>
    <property type="evidence" value="ECO:0007669"/>
    <property type="project" value="UniProtKB-KW"/>
</dbReference>
<dbReference type="RefSeq" id="WP_344798670.1">
    <property type="nucleotide sequence ID" value="NZ_BAABBN010000007.1"/>
</dbReference>
<sequence length="387" mass="42543">MLDVNKLVKATKNKAQEWVNKGFVVANNAAERVLYKDNLILSDKSDYDIIAEKGLMTVKRYRTLNAASIDVDGQEVPVAADTKRVPLVFVPPLGATAQIFDLMPTRSLVRYYLARGYDCYLIDWGDPNRSHAGLTFEDYVTDWMPHAVEAVARTSGQKDFSLFGYCMGGLFCLLYAAWSKNEHLTNLVTVASPIDVQQVGPAGKIMTVMHHAAKILSRVNNAPVSSMIRPEHLHVPGRLVAISFKLTNPLGSLISYWDLLTSMGDREELSEHTTMSNWFEDMADYPGGMIQEIISKLAVGNQFAEGVVNINGGKAYFSDIKANLMSFAGDNDKIVGIRAARHLLDVVGSQDKSFYVVPGGHAGVFGGSSASQYAWAMSADWLDSRSC</sequence>
<evidence type="ECO:0000313" key="2">
    <source>
        <dbReference type="EMBL" id="GAA3926302.1"/>
    </source>
</evidence>
<dbReference type="Gene3D" id="3.40.50.1820">
    <property type="entry name" value="alpha/beta hydrolase"/>
    <property type="match status" value="1"/>
</dbReference>
<dbReference type="SUPFAM" id="SSF53474">
    <property type="entry name" value="alpha/beta-Hydrolases"/>
    <property type="match status" value="1"/>
</dbReference>